<evidence type="ECO:0000256" key="3">
    <source>
        <dbReference type="ARBA" id="ARBA00023163"/>
    </source>
</evidence>
<dbReference type="InterPro" id="IPR009057">
    <property type="entry name" value="Homeodomain-like_sf"/>
</dbReference>
<dbReference type="Pfam" id="PF12833">
    <property type="entry name" value="HTH_18"/>
    <property type="match status" value="1"/>
</dbReference>
<keyword evidence="3" id="KW-0804">Transcription</keyword>
<keyword evidence="6" id="KW-1185">Reference proteome</keyword>
<dbReference type="PANTHER" id="PTHR47894:SF4">
    <property type="entry name" value="HTH-TYPE TRANSCRIPTIONAL REGULATOR GADX"/>
    <property type="match status" value="1"/>
</dbReference>
<evidence type="ECO:0000256" key="1">
    <source>
        <dbReference type="ARBA" id="ARBA00023015"/>
    </source>
</evidence>
<organism evidence="5 6">
    <name type="scientific">Nocardioides malaquae</name>
    <dbReference type="NCBI Taxonomy" id="2773426"/>
    <lineage>
        <taxon>Bacteria</taxon>
        <taxon>Bacillati</taxon>
        <taxon>Actinomycetota</taxon>
        <taxon>Actinomycetes</taxon>
        <taxon>Propionibacteriales</taxon>
        <taxon>Nocardioidaceae</taxon>
        <taxon>Nocardioides</taxon>
    </lineage>
</organism>
<evidence type="ECO:0000313" key="6">
    <source>
        <dbReference type="Proteomes" id="UP000756387"/>
    </source>
</evidence>
<gene>
    <name evidence="5" type="ORF">IEQ44_02730</name>
</gene>
<dbReference type="Proteomes" id="UP000756387">
    <property type="component" value="Unassembled WGS sequence"/>
</dbReference>
<feature type="domain" description="HTH araC/xylS-type" evidence="4">
    <location>
        <begin position="229"/>
        <end position="331"/>
    </location>
</feature>
<evidence type="ECO:0000259" key="4">
    <source>
        <dbReference type="PROSITE" id="PS01124"/>
    </source>
</evidence>
<dbReference type="InterPro" id="IPR018060">
    <property type="entry name" value="HTH_AraC"/>
</dbReference>
<dbReference type="SUPFAM" id="SSF46689">
    <property type="entry name" value="Homeodomain-like"/>
    <property type="match status" value="1"/>
</dbReference>
<keyword evidence="1" id="KW-0805">Transcription regulation</keyword>
<dbReference type="SMART" id="SM00342">
    <property type="entry name" value="HTH_ARAC"/>
    <property type="match status" value="1"/>
</dbReference>
<dbReference type="EMBL" id="JADCSA010000002">
    <property type="protein sequence ID" value="MBE7323567.1"/>
    <property type="molecule type" value="Genomic_DNA"/>
</dbReference>
<evidence type="ECO:0000313" key="5">
    <source>
        <dbReference type="EMBL" id="MBE7323567.1"/>
    </source>
</evidence>
<dbReference type="PROSITE" id="PS01124">
    <property type="entry name" value="HTH_ARAC_FAMILY_2"/>
    <property type="match status" value="1"/>
</dbReference>
<dbReference type="InterPro" id="IPR032687">
    <property type="entry name" value="AraC-type_N"/>
</dbReference>
<dbReference type="Gene3D" id="1.10.10.60">
    <property type="entry name" value="Homeodomain-like"/>
    <property type="match status" value="1"/>
</dbReference>
<proteinExistence type="predicted"/>
<keyword evidence="2" id="KW-0238">DNA-binding</keyword>
<protein>
    <submittedName>
        <fullName evidence="5">AraC family transcriptional regulator ligand-binding domain-containing protein</fullName>
    </submittedName>
</protein>
<name>A0ABR9RQV6_9ACTN</name>
<evidence type="ECO:0000256" key="2">
    <source>
        <dbReference type="ARBA" id="ARBA00023125"/>
    </source>
</evidence>
<comment type="caution">
    <text evidence="5">The sequence shown here is derived from an EMBL/GenBank/DDBJ whole genome shotgun (WGS) entry which is preliminary data.</text>
</comment>
<dbReference type="PANTHER" id="PTHR47894">
    <property type="entry name" value="HTH-TYPE TRANSCRIPTIONAL REGULATOR GADX"/>
    <property type="match status" value="1"/>
</dbReference>
<dbReference type="Pfam" id="PF12625">
    <property type="entry name" value="Arabinose_bd"/>
    <property type="match status" value="1"/>
</dbReference>
<sequence>MAMIRSAGLHGFRALVAELGGDAGDIAVRSGLPTAALESNQMLVSDAAVAVALETAAHELSCPDFGLRMARRQDLNLLGPLGLAVKHSESLATALRYVSDFLFVHAEGLRIWAVPDPLGSPDVAGVEFDAGPGRVPTPQSTALVLGFAHRAAVELVGGPYGLRSVELPHDPPDPEAYAAYFQGPVRGGRASAVIRITGSLASLLLREHDEELQRLAGAMLARHRRNPADDVVQQVRTALSHAMGQAPLTLGAVARQMSVHPRTLQRLLASAGTSFAEVLDDLRRHNARQLLVGTDLPIAQVAQRVGYAEAATFTRRAHAWWGTTPMRVRHGAQLS</sequence>
<dbReference type="RefSeq" id="WP_193636887.1">
    <property type="nucleotide sequence ID" value="NZ_JADCSA010000002.1"/>
</dbReference>
<reference evidence="5 6" key="1">
    <citation type="submission" date="2020-10" db="EMBL/GenBank/DDBJ databases">
        <title>Nocardioides sp. isolated from sludge.</title>
        <authorList>
            <person name="Zhang X."/>
        </authorList>
    </citation>
    <scope>NUCLEOTIDE SEQUENCE [LARGE SCALE GENOMIC DNA]</scope>
    <source>
        <strain evidence="5 6">Y6</strain>
    </source>
</reference>
<accession>A0ABR9RQV6</accession>